<feature type="chain" id="PRO_5040953164" evidence="2">
    <location>
        <begin position="27"/>
        <end position="80"/>
    </location>
</feature>
<sequence>MISFKGVLVTATLAAFAFVVPATSVAQLTGAEFVGRTPAVTHVLAHNGSSNNGAANGGSVNSGSGGGGGSNRAAHGSHAH</sequence>
<evidence type="ECO:0000313" key="4">
    <source>
        <dbReference type="Proteomes" id="UP001143474"/>
    </source>
</evidence>
<keyword evidence="4" id="KW-1185">Reference proteome</keyword>
<evidence type="ECO:0000313" key="3">
    <source>
        <dbReference type="EMBL" id="GLK09645.1"/>
    </source>
</evidence>
<organism evidence="3 4">
    <name type="scientific">Streptosporangium carneum</name>
    <dbReference type="NCBI Taxonomy" id="47481"/>
    <lineage>
        <taxon>Bacteria</taxon>
        <taxon>Bacillati</taxon>
        <taxon>Actinomycetota</taxon>
        <taxon>Actinomycetes</taxon>
        <taxon>Streptosporangiales</taxon>
        <taxon>Streptosporangiaceae</taxon>
        <taxon>Streptosporangium</taxon>
    </lineage>
</organism>
<gene>
    <name evidence="3" type="ORF">GCM10017600_30510</name>
</gene>
<dbReference type="Proteomes" id="UP001143474">
    <property type="component" value="Unassembled WGS sequence"/>
</dbReference>
<dbReference type="AlphaFoldDB" id="A0A9W6I0A2"/>
<dbReference type="EMBL" id="BSEV01000005">
    <property type="protein sequence ID" value="GLK09645.1"/>
    <property type="molecule type" value="Genomic_DNA"/>
</dbReference>
<name>A0A9W6I0A2_9ACTN</name>
<proteinExistence type="predicted"/>
<feature type="compositionally biased region" description="Low complexity" evidence="1">
    <location>
        <begin position="45"/>
        <end position="62"/>
    </location>
</feature>
<evidence type="ECO:0000256" key="1">
    <source>
        <dbReference type="SAM" id="MobiDB-lite"/>
    </source>
</evidence>
<feature type="signal peptide" evidence="2">
    <location>
        <begin position="1"/>
        <end position="26"/>
    </location>
</feature>
<comment type="caution">
    <text evidence="3">The sequence shown here is derived from an EMBL/GenBank/DDBJ whole genome shotgun (WGS) entry which is preliminary data.</text>
</comment>
<dbReference type="RefSeq" id="WP_271218094.1">
    <property type="nucleotide sequence ID" value="NZ_BAAAVD010000045.1"/>
</dbReference>
<accession>A0A9W6I0A2</accession>
<feature type="region of interest" description="Disordered" evidence="1">
    <location>
        <begin position="45"/>
        <end position="80"/>
    </location>
</feature>
<protein>
    <submittedName>
        <fullName evidence="3">Uncharacterized protein</fullName>
    </submittedName>
</protein>
<reference evidence="3" key="1">
    <citation type="journal article" date="2014" name="Int. J. Syst. Evol. Microbiol.">
        <title>Complete genome sequence of Corynebacterium casei LMG S-19264T (=DSM 44701T), isolated from a smear-ripened cheese.</title>
        <authorList>
            <consortium name="US DOE Joint Genome Institute (JGI-PGF)"/>
            <person name="Walter F."/>
            <person name="Albersmeier A."/>
            <person name="Kalinowski J."/>
            <person name="Ruckert C."/>
        </authorList>
    </citation>
    <scope>NUCLEOTIDE SEQUENCE</scope>
    <source>
        <strain evidence="3">VKM Ac-2007</strain>
    </source>
</reference>
<evidence type="ECO:0000256" key="2">
    <source>
        <dbReference type="SAM" id="SignalP"/>
    </source>
</evidence>
<reference evidence="3" key="2">
    <citation type="submission" date="2023-01" db="EMBL/GenBank/DDBJ databases">
        <authorList>
            <person name="Sun Q."/>
            <person name="Evtushenko L."/>
        </authorList>
    </citation>
    <scope>NUCLEOTIDE SEQUENCE</scope>
    <source>
        <strain evidence="3">VKM Ac-2007</strain>
    </source>
</reference>
<keyword evidence="2" id="KW-0732">Signal</keyword>